<dbReference type="AlphaFoldDB" id="A0A016WU36"/>
<gene>
    <name evidence="1" type="primary">Acey_s0519.g2841</name>
    <name evidence="1" type="ORF">Y032_0519g2841</name>
</gene>
<accession>A0A016WU36</accession>
<protein>
    <recommendedName>
        <fullName evidence="3">Retrotransposon gag domain-containing protein</fullName>
    </recommendedName>
</protein>
<evidence type="ECO:0000313" key="1">
    <source>
        <dbReference type="EMBL" id="EYC42777.1"/>
    </source>
</evidence>
<reference evidence="2" key="1">
    <citation type="journal article" date="2015" name="Nat. Genet.">
        <title>The genome and transcriptome of the zoonotic hookworm Ancylostoma ceylanicum identify infection-specific gene families.</title>
        <authorList>
            <person name="Schwarz E.M."/>
            <person name="Hu Y."/>
            <person name="Antoshechkin I."/>
            <person name="Miller M.M."/>
            <person name="Sternberg P.W."/>
            <person name="Aroian R.V."/>
        </authorList>
    </citation>
    <scope>NUCLEOTIDE SEQUENCE</scope>
    <source>
        <strain evidence="2">HY135</strain>
    </source>
</reference>
<name>A0A016WU36_9BILA</name>
<evidence type="ECO:0000313" key="2">
    <source>
        <dbReference type="Proteomes" id="UP000024635"/>
    </source>
</evidence>
<keyword evidence="2" id="KW-1185">Reference proteome</keyword>
<sequence>MALPVPVYEIAQGKGFDKFVRSFLMKYGRLNVNDQMLIHLLCAKLGGHLRANMQALPLGVGEGTFEEFATELATKFGENESPKRIEAYMELKRLKCSSNITEYCVELEQLSRSAYPESSERELSIIRTGALISQLTERPEYVQLFTLVEQSATE</sequence>
<dbReference type="OrthoDB" id="5860120at2759"/>
<organism evidence="1 2">
    <name type="scientific">Ancylostoma ceylanicum</name>
    <dbReference type="NCBI Taxonomy" id="53326"/>
    <lineage>
        <taxon>Eukaryota</taxon>
        <taxon>Metazoa</taxon>
        <taxon>Ecdysozoa</taxon>
        <taxon>Nematoda</taxon>
        <taxon>Chromadorea</taxon>
        <taxon>Rhabditida</taxon>
        <taxon>Rhabditina</taxon>
        <taxon>Rhabditomorpha</taxon>
        <taxon>Strongyloidea</taxon>
        <taxon>Ancylostomatidae</taxon>
        <taxon>Ancylostomatinae</taxon>
        <taxon>Ancylostoma</taxon>
    </lineage>
</organism>
<comment type="caution">
    <text evidence="1">The sequence shown here is derived from an EMBL/GenBank/DDBJ whole genome shotgun (WGS) entry which is preliminary data.</text>
</comment>
<dbReference type="Proteomes" id="UP000024635">
    <property type="component" value="Unassembled WGS sequence"/>
</dbReference>
<evidence type="ECO:0008006" key="3">
    <source>
        <dbReference type="Google" id="ProtNLM"/>
    </source>
</evidence>
<proteinExistence type="predicted"/>
<dbReference type="EMBL" id="JARK01000119">
    <property type="protein sequence ID" value="EYC42777.1"/>
    <property type="molecule type" value="Genomic_DNA"/>
</dbReference>